<gene>
    <name evidence="3" type="ORF">ACFSVN_07855</name>
</gene>
<dbReference type="InterPro" id="IPR011006">
    <property type="entry name" value="CheY-like_superfamily"/>
</dbReference>
<accession>A0ABW5JL63</accession>
<comment type="caution">
    <text evidence="3">The sequence shown here is derived from an EMBL/GenBank/DDBJ whole genome shotgun (WGS) entry which is preliminary data.</text>
</comment>
<evidence type="ECO:0000313" key="3">
    <source>
        <dbReference type="EMBL" id="MFD2532354.1"/>
    </source>
</evidence>
<dbReference type="InterPro" id="IPR001789">
    <property type="entry name" value="Sig_transdc_resp-reg_receiver"/>
</dbReference>
<dbReference type="Proteomes" id="UP001597460">
    <property type="component" value="Unassembled WGS sequence"/>
</dbReference>
<feature type="domain" description="Response regulatory" evidence="2">
    <location>
        <begin position="18"/>
        <end position="50"/>
    </location>
</feature>
<proteinExistence type="predicted"/>
<keyword evidence="4" id="KW-1185">Reference proteome</keyword>
<evidence type="ECO:0000259" key="2">
    <source>
        <dbReference type="PROSITE" id="PS50110"/>
    </source>
</evidence>
<dbReference type="Gene3D" id="3.40.50.2300">
    <property type="match status" value="1"/>
</dbReference>
<evidence type="ECO:0000256" key="1">
    <source>
        <dbReference type="PROSITE-ProRule" id="PRU00169"/>
    </source>
</evidence>
<dbReference type="SUPFAM" id="SSF52172">
    <property type="entry name" value="CheY-like"/>
    <property type="match status" value="1"/>
</dbReference>
<organism evidence="3 4">
    <name type="scientific">Gracilimonas halophila</name>
    <dbReference type="NCBI Taxonomy" id="1834464"/>
    <lineage>
        <taxon>Bacteria</taxon>
        <taxon>Pseudomonadati</taxon>
        <taxon>Balneolota</taxon>
        <taxon>Balneolia</taxon>
        <taxon>Balneolales</taxon>
        <taxon>Balneolaceae</taxon>
        <taxon>Gracilimonas</taxon>
    </lineage>
</organism>
<name>A0ABW5JL63_9BACT</name>
<sequence>MSQRTELSNISKQNKGLTALIVDDLSINRSIARIILERNNFKIHEAKNGK</sequence>
<comment type="caution">
    <text evidence="1">Lacks conserved residue(s) required for the propagation of feature annotation.</text>
</comment>
<dbReference type="RefSeq" id="WP_390300728.1">
    <property type="nucleotide sequence ID" value="NZ_JBHULI010000024.1"/>
</dbReference>
<reference evidence="4" key="1">
    <citation type="journal article" date="2019" name="Int. J. Syst. Evol. Microbiol.">
        <title>The Global Catalogue of Microorganisms (GCM) 10K type strain sequencing project: providing services to taxonomists for standard genome sequencing and annotation.</title>
        <authorList>
            <consortium name="The Broad Institute Genomics Platform"/>
            <consortium name="The Broad Institute Genome Sequencing Center for Infectious Disease"/>
            <person name="Wu L."/>
            <person name="Ma J."/>
        </authorList>
    </citation>
    <scope>NUCLEOTIDE SEQUENCE [LARGE SCALE GENOMIC DNA]</scope>
    <source>
        <strain evidence="4">KCTC 52042</strain>
    </source>
</reference>
<dbReference type="PROSITE" id="PS50110">
    <property type="entry name" value="RESPONSE_REGULATORY"/>
    <property type="match status" value="1"/>
</dbReference>
<dbReference type="EMBL" id="JBHULI010000024">
    <property type="protein sequence ID" value="MFD2532354.1"/>
    <property type="molecule type" value="Genomic_DNA"/>
</dbReference>
<evidence type="ECO:0000313" key="4">
    <source>
        <dbReference type="Proteomes" id="UP001597460"/>
    </source>
</evidence>
<protein>
    <recommendedName>
        <fullName evidence="2">Response regulatory domain-containing protein</fullName>
    </recommendedName>
</protein>